<feature type="binding site" evidence="13">
    <location>
        <position position="447"/>
    </location>
    <ligand>
        <name>Zn(2+)</name>
        <dbReference type="ChEBI" id="CHEBI:29105"/>
        <label>2</label>
    </ligand>
</feature>
<dbReference type="GO" id="GO:0046872">
    <property type="term" value="F:metal ion binding"/>
    <property type="evidence" value="ECO:0007669"/>
    <property type="project" value="UniProtKB-KW"/>
</dbReference>
<sequence length="658" mass="75884">MAKQREMFKKLLSLMLFVGVMVASVNLQEFTEDLTEDDPIIYERSSDIANEFAKEYIYFLKTGHESKSLKDLSSKLANMHTLKKLFTTSISDWETKDQFFMCTTCQAVVNIVVHMFRGEDGEFNGPNAQNNAKNLTLELCQRFQLQTGNVCSGLFDINWPTVHYIIMNSKADARSICGLLPISFCAIKQEEFDWSVEVDSKTGPLTKPKADKPQKTQNDLMILHLSDIHYDPDYKEGSLADCEEPLCCRNVDDRNISIDVGAGFWGDYRDCDAPKRLILNAFQHIRTQDQIDYIYYTGDIVPHNIWSTTEESNKEIITEIFDLLSKQFENIKVYPAIGNHEAHPANVFGNENVPTNMSSRWLYEHLWDLWSDWLPAEAKETILKGGYYTVTPRPGFRIISLSNMDCYIFNWWIYYNGNEISLPQLQWLHDTLLDAEENNEHVHILAHIPSGGKDCWPVWAREYNRIIERFSDVISGIFNGHTHKDEMLLHYSELGHPMAISWNGGSLTPYSYKNPNYRIYEIEPKTFQVVDHETWIFNLTEANEQNGLKSPRWFSEYHFSEFTDDLSPSGIDKWLNQMAENPDILQKFWSYKVTLADPNLSTGCNNKCLLNNICQLAVSANNRKERCEELQSILESNVSYALTQHVTRDSLLSVLSNA</sequence>
<evidence type="ECO:0000256" key="15">
    <source>
        <dbReference type="SAM" id="SignalP"/>
    </source>
</evidence>
<dbReference type="InterPro" id="IPR041805">
    <property type="entry name" value="ASMase/PPN1_MPP"/>
</dbReference>
<feature type="disulfide bond" evidence="14">
    <location>
        <begin position="248"/>
        <end position="271"/>
    </location>
</feature>
<keyword evidence="8 14" id="KW-1015">Disulfide bond</keyword>
<dbReference type="VEuPathDB" id="VectorBase:GBRI012885"/>
<evidence type="ECO:0000256" key="2">
    <source>
        <dbReference type="ARBA" id="ARBA00008234"/>
    </source>
</evidence>
<dbReference type="CDD" id="cd00842">
    <property type="entry name" value="MPP_ASMase"/>
    <property type="match status" value="1"/>
</dbReference>
<feature type="disulfide bond" evidence="14">
    <location>
        <begin position="140"/>
        <end position="151"/>
    </location>
</feature>
<evidence type="ECO:0000256" key="3">
    <source>
        <dbReference type="ARBA" id="ARBA00022525"/>
    </source>
</evidence>
<evidence type="ECO:0000256" key="1">
    <source>
        <dbReference type="ARBA" id="ARBA00004613"/>
    </source>
</evidence>
<keyword evidence="18" id="KW-1185">Reference proteome</keyword>
<keyword evidence="5 15" id="KW-0732">Signal</keyword>
<dbReference type="GO" id="GO:0016798">
    <property type="term" value="F:hydrolase activity, acting on glycosyl bonds"/>
    <property type="evidence" value="ECO:0007669"/>
    <property type="project" value="UniProtKB-KW"/>
</dbReference>
<dbReference type="InterPro" id="IPR011160">
    <property type="entry name" value="Sphingomy_PDE"/>
</dbReference>
<dbReference type="Pfam" id="PF00149">
    <property type="entry name" value="Metallophos"/>
    <property type="match status" value="1"/>
</dbReference>
<dbReference type="InterPro" id="IPR029052">
    <property type="entry name" value="Metallo-depent_PP-like"/>
</dbReference>
<evidence type="ECO:0000256" key="14">
    <source>
        <dbReference type="PIRSR" id="PIRSR000948-2"/>
    </source>
</evidence>
<keyword evidence="7 13" id="KW-0862">Zinc</keyword>
<feature type="binding site" evidence="13">
    <location>
        <position position="229"/>
    </location>
    <ligand>
        <name>Zn(2+)</name>
        <dbReference type="ChEBI" id="CHEBI:29105"/>
        <label>1</label>
    </ligand>
</feature>
<feature type="binding site" evidence="13">
    <location>
        <position position="339"/>
    </location>
    <ligand>
        <name>Zn(2+)</name>
        <dbReference type="ChEBI" id="CHEBI:29105"/>
        <label>2</label>
    </ligand>
</feature>
<evidence type="ECO:0000256" key="7">
    <source>
        <dbReference type="ARBA" id="ARBA00022833"/>
    </source>
</evidence>
<dbReference type="GO" id="GO:0061750">
    <property type="term" value="F:acid sphingomyelin phosphodiesterase activity"/>
    <property type="evidence" value="ECO:0007669"/>
    <property type="project" value="TreeGrafter"/>
</dbReference>
<dbReference type="InterPro" id="IPR045473">
    <property type="entry name" value="ASM_C"/>
</dbReference>
<evidence type="ECO:0000256" key="4">
    <source>
        <dbReference type="ARBA" id="ARBA00022723"/>
    </source>
</evidence>
<comment type="subcellular location">
    <subcellularLocation>
        <location evidence="1">Secreted</location>
    </subcellularLocation>
</comment>
<feature type="disulfide bond" evidence="14">
    <location>
        <begin position="604"/>
        <end position="608"/>
    </location>
</feature>
<dbReference type="SUPFAM" id="SSF56300">
    <property type="entry name" value="Metallo-dependent phosphatases"/>
    <property type="match status" value="1"/>
</dbReference>
<evidence type="ECO:0000256" key="9">
    <source>
        <dbReference type="ARBA" id="ARBA00023180"/>
    </source>
</evidence>
<dbReference type="GO" id="GO:0006685">
    <property type="term" value="P:sphingomyelin catabolic process"/>
    <property type="evidence" value="ECO:0007669"/>
    <property type="project" value="UniProtKB-UniRule"/>
</dbReference>
<dbReference type="InterPro" id="IPR008139">
    <property type="entry name" value="SaposinB_dom"/>
</dbReference>
<dbReference type="EnsemblMetazoa" id="GBRI012885-RA">
    <property type="protein sequence ID" value="GBRI012885-PA"/>
    <property type="gene ID" value="GBRI012885"/>
</dbReference>
<proteinExistence type="inferred from homology"/>
<feature type="disulfide bond" evidence="14">
    <location>
        <begin position="105"/>
        <end position="177"/>
    </location>
</feature>
<feature type="binding site" evidence="13">
    <location>
        <position position="483"/>
    </location>
    <ligand>
        <name>Zn(2+)</name>
        <dbReference type="ChEBI" id="CHEBI:29105"/>
        <label>1</label>
    </ligand>
</feature>
<feature type="binding site" evidence="13">
    <location>
        <position position="299"/>
    </location>
    <ligand>
        <name>Zn(2+)</name>
        <dbReference type="ChEBI" id="CHEBI:29105"/>
        <label>1</label>
    </ligand>
</feature>
<dbReference type="GO" id="GO:0005615">
    <property type="term" value="C:extracellular space"/>
    <property type="evidence" value="ECO:0007669"/>
    <property type="project" value="TreeGrafter"/>
</dbReference>
<dbReference type="EC" id="3.1.4.12" evidence="12"/>
<dbReference type="STRING" id="37001.A0A1A9WB54"/>
<organism evidence="17 18">
    <name type="scientific">Glossina brevipalpis</name>
    <dbReference type="NCBI Taxonomy" id="37001"/>
    <lineage>
        <taxon>Eukaryota</taxon>
        <taxon>Metazoa</taxon>
        <taxon>Ecdysozoa</taxon>
        <taxon>Arthropoda</taxon>
        <taxon>Hexapoda</taxon>
        <taxon>Insecta</taxon>
        <taxon>Pterygota</taxon>
        <taxon>Neoptera</taxon>
        <taxon>Endopterygota</taxon>
        <taxon>Diptera</taxon>
        <taxon>Brachycera</taxon>
        <taxon>Muscomorpha</taxon>
        <taxon>Hippoboscoidea</taxon>
        <taxon>Glossinidae</taxon>
        <taxon>Glossina</taxon>
    </lineage>
</organism>
<keyword evidence="9" id="KW-0325">Glycoprotein</keyword>
<comment type="catalytic activity">
    <reaction evidence="11">
        <text>a sphingomyelin + H2O = phosphocholine + an N-acylsphing-4-enine + H(+)</text>
        <dbReference type="Rhea" id="RHEA:19253"/>
        <dbReference type="ChEBI" id="CHEBI:15377"/>
        <dbReference type="ChEBI" id="CHEBI:15378"/>
        <dbReference type="ChEBI" id="CHEBI:17636"/>
        <dbReference type="ChEBI" id="CHEBI:52639"/>
        <dbReference type="ChEBI" id="CHEBI:295975"/>
        <dbReference type="EC" id="3.1.4.12"/>
    </reaction>
    <physiologicalReaction direction="left-to-right" evidence="11">
        <dbReference type="Rhea" id="RHEA:19254"/>
    </physiologicalReaction>
</comment>
<dbReference type="PROSITE" id="PS50015">
    <property type="entry name" value="SAP_B"/>
    <property type="match status" value="1"/>
</dbReference>
<keyword evidence="4 13" id="KW-0479">Metal-binding</keyword>
<evidence type="ECO:0000259" key="16">
    <source>
        <dbReference type="PROSITE" id="PS50015"/>
    </source>
</evidence>
<reference evidence="17" key="2">
    <citation type="submission" date="2020-05" db="UniProtKB">
        <authorList>
            <consortium name="EnsemblMetazoa"/>
        </authorList>
    </citation>
    <scope>IDENTIFICATION</scope>
    <source>
        <strain evidence="17">IAEA</strain>
    </source>
</reference>
<evidence type="ECO:0000313" key="18">
    <source>
        <dbReference type="Proteomes" id="UP000091820"/>
    </source>
</evidence>
<feature type="binding site" evidence="13">
    <location>
        <position position="227"/>
    </location>
    <ligand>
        <name>Zn(2+)</name>
        <dbReference type="ChEBI" id="CHEBI:29105"/>
        <label>1</label>
    </ligand>
</feature>
<dbReference type="GO" id="GO:0005764">
    <property type="term" value="C:lysosome"/>
    <property type="evidence" value="ECO:0007669"/>
    <property type="project" value="TreeGrafter"/>
</dbReference>
<feature type="disulfide bond" evidence="14">
    <location>
        <begin position="406"/>
        <end position="455"/>
    </location>
</feature>
<keyword evidence="3" id="KW-0964">Secreted</keyword>
<dbReference type="Proteomes" id="UP000091820">
    <property type="component" value="Unassembled WGS sequence"/>
</dbReference>
<feature type="chain" id="PRO_5008400173" description="Sphingomyelin phosphodiesterase" evidence="15">
    <location>
        <begin position="28"/>
        <end position="658"/>
    </location>
</feature>
<dbReference type="SUPFAM" id="SSF47862">
    <property type="entry name" value="Saposin"/>
    <property type="match status" value="1"/>
</dbReference>
<dbReference type="Pfam" id="PF19272">
    <property type="entry name" value="ASMase_C"/>
    <property type="match status" value="1"/>
</dbReference>
<feature type="domain" description="Saposin B-type" evidence="16">
    <location>
        <begin position="98"/>
        <end position="189"/>
    </location>
</feature>
<dbReference type="AlphaFoldDB" id="A0A1A9WB54"/>
<protein>
    <recommendedName>
        <fullName evidence="12">Sphingomyelin phosphodiesterase</fullName>
        <ecNumber evidence="12">3.1.4.12</ecNumber>
    </recommendedName>
</protein>
<evidence type="ECO:0000256" key="10">
    <source>
        <dbReference type="ARBA" id="ARBA00023295"/>
    </source>
</evidence>
<reference evidence="18" key="1">
    <citation type="submission" date="2014-03" db="EMBL/GenBank/DDBJ databases">
        <authorList>
            <person name="Aksoy S."/>
            <person name="Warren W."/>
            <person name="Wilson R.K."/>
        </authorList>
    </citation>
    <scope>NUCLEOTIDE SEQUENCE [LARGE SCALE GENOMIC DNA]</scope>
    <source>
        <strain evidence="18">IAEA</strain>
    </source>
</reference>
<feature type="disulfide bond" evidence="14">
    <location>
        <begin position="102"/>
        <end position="185"/>
    </location>
</feature>
<evidence type="ECO:0000313" key="17">
    <source>
        <dbReference type="EnsemblMetazoa" id="GBRI012885-PA"/>
    </source>
</evidence>
<dbReference type="Gene3D" id="3.60.21.10">
    <property type="match status" value="1"/>
</dbReference>
<feature type="disulfide bond" evidence="14">
    <location>
        <begin position="242"/>
        <end position="247"/>
    </location>
</feature>
<evidence type="ECO:0000256" key="13">
    <source>
        <dbReference type="PIRSR" id="PIRSR000948-1"/>
    </source>
</evidence>
<dbReference type="GO" id="GO:0016020">
    <property type="term" value="C:membrane"/>
    <property type="evidence" value="ECO:0007669"/>
    <property type="project" value="GOC"/>
</dbReference>
<evidence type="ECO:0000256" key="6">
    <source>
        <dbReference type="ARBA" id="ARBA00022801"/>
    </source>
</evidence>
<accession>A0A1A9WB54</accession>
<comment type="cofactor">
    <cofactor evidence="13">
        <name>Zn(2+)</name>
        <dbReference type="ChEBI" id="CHEBI:29105"/>
    </cofactor>
    <text evidence="13">Binds 2 Zn(2+) ions per subunit.</text>
</comment>
<dbReference type="InterPro" id="IPR004843">
    <property type="entry name" value="Calcineurin-like_PHP"/>
</dbReference>
<dbReference type="InterPro" id="IPR011001">
    <property type="entry name" value="Saposin-like"/>
</dbReference>
<evidence type="ECO:0000256" key="8">
    <source>
        <dbReference type="ARBA" id="ARBA00023157"/>
    </source>
</evidence>
<dbReference type="GO" id="GO:0046513">
    <property type="term" value="P:ceramide biosynthetic process"/>
    <property type="evidence" value="ECO:0007669"/>
    <property type="project" value="TreeGrafter"/>
</dbReference>
<feature type="binding site" evidence="13">
    <location>
        <position position="481"/>
    </location>
    <ligand>
        <name>Zn(2+)</name>
        <dbReference type="ChEBI" id="CHEBI:29105"/>
        <label>2</label>
    </ligand>
</feature>
<dbReference type="PIRSF" id="PIRSF000948">
    <property type="entry name" value="Sphingomy_PDE"/>
    <property type="match status" value="1"/>
</dbReference>
<keyword evidence="6 12" id="KW-0378">Hydrolase</keyword>
<comment type="similarity">
    <text evidence="2 12">Belongs to the acid sphingomyelinase family.</text>
</comment>
<evidence type="ECO:0000256" key="12">
    <source>
        <dbReference type="PIRNR" id="PIRNR000948"/>
    </source>
</evidence>
<comment type="function">
    <text evidence="12">Converts sphingomyelin to ceramide.</text>
</comment>
<dbReference type="PANTHER" id="PTHR10340:SF29">
    <property type="entry name" value="SPHINGOMYELIN PHOSPHODIESTERASE"/>
    <property type="match status" value="1"/>
</dbReference>
<dbReference type="PANTHER" id="PTHR10340">
    <property type="entry name" value="SPHINGOMYELIN PHOSPHODIESTERASE"/>
    <property type="match status" value="1"/>
</dbReference>
<keyword evidence="10 12" id="KW-0326">Glycosidase</keyword>
<name>A0A1A9WB54_9MUSC</name>
<evidence type="ECO:0000256" key="5">
    <source>
        <dbReference type="ARBA" id="ARBA00022729"/>
    </source>
</evidence>
<feature type="binding site" evidence="13">
    <location>
        <position position="299"/>
    </location>
    <ligand>
        <name>Zn(2+)</name>
        <dbReference type="ChEBI" id="CHEBI:29105"/>
        <label>2</label>
    </ligand>
</feature>
<feature type="signal peptide" evidence="15">
    <location>
        <begin position="1"/>
        <end position="27"/>
    </location>
</feature>
<evidence type="ECO:0000256" key="11">
    <source>
        <dbReference type="ARBA" id="ARBA00047268"/>
    </source>
</evidence>